<proteinExistence type="predicted"/>
<evidence type="ECO:0008006" key="3">
    <source>
        <dbReference type="Google" id="ProtNLM"/>
    </source>
</evidence>
<dbReference type="Proteomes" id="UP000499080">
    <property type="component" value="Unassembled WGS sequence"/>
</dbReference>
<comment type="caution">
    <text evidence="1">The sequence shown here is derived from an EMBL/GenBank/DDBJ whole genome shotgun (WGS) entry which is preliminary data.</text>
</comment>
<dbReference type="EMBL" id="BGPR01008170">
    <property type="protein sequence ID" value="GBN31994.1"/>
    <property type="molecule type" value="Genomic_DNA"/>
</dbReference>
<sequence>MSLVCRNWSEGYGSPSVWKTFRFALTESQLSRKTCPVMKFVRKYSSMFRHVEIKYLHTFKQSLINTWCQHFTEFLILTNNSQLLSVSFLDLQGCFTHTDPQTYDDICRAIQNFLASQHHLRRVEFHRCLFRSQECVELMKVLIENNRESLTHLAIRKFLRRKSRDEEQDSIVAQSQFTFMDLPSLKTLETDYSLIFENMFARQLDAIKTYENFQTRVFSKIILYYNSGTTKMEDLRGLTSTDWRLLKELFPDLQIEFTFRSDSPSRQELEFLIVTNMPITRLNYVYYDSISQLLHPSLIEIDVLFDHLLACNINDNLVYLHLGWKLPIPDLASTFNPFLLACNKIEHLQLCIVYAANGIDVLLESWLEIRPESLKKVIINIFGINDGDVDSLLKNVIAEHVSRLELVGLNVKVIFHL</sequence>
<accession>A0A4Y2N045</accession>
<keyword evidence="2" id="KW-1185">Reference proteome</keyword>
<evidence type="ECO:0000313" key="2">
    <source>
        <dbReference type="Proteomes" id="UP000499080"/>
    </source>
</evidence>
<name>A0A4Y2N045_ARAVE</name>
<evidence type="ECO:0000313" key="1">
    <source>
        <dbReference type="EMBL" id="GBN31994.1"/>
    </source>
</evidence>
<reference evidence="1 2" key="1">
    <citation type="journal article" date="2019" name="Sci. Rep.">
        <title>Orb-weaving spider Araneus ventricosus genome elucidates the spidroin gene catalogue.</title>
        <authorList>
            <person name="Kono N."/>
            <person name="Nakamura H."/>
            <person name="Ohtoshi R."/>
            <person name="Moran D.A.P."/>
            <person name="Shinohara A."/>
            <person name="Yoshida Y."/>
            <person name="Fujiwara M."/>
            <person name="Mori M."/>
            <person name="Tomita M."/>
            <person name="Arakawa K."/>
        </authorList>
    </citation>
    <scope>NUCLEOTIDE SEQUENCE [LARGE SCALE GENOMIC DNA]</scope>
</reference>
<dbReference type="InterPro" id="IPR032675">
    <property type="entry name" value="LRR_dom_sf"/>
</dbReference>
<dbReference type="AlphaFoldDB" id="A0A4Y2N045"/>
<gene>
    <name evidence="1" type="ORF">AVEN_90616_1</name>
</gene>
<dbReference type="Gene3D" id="3.80.10.10">
    <property type="entry name" value="Ribonuclease Inhibitor"/>
    <property type="match status" value="1"/>
</dbReference>
<dbReference type="OrthoDB" id="6409609at2759"/>
<organism evidence="1 2">
    <name type="scientific">Araneus ventricosus</name>
    <name type="common">Orbweaver spider</name>
    <name type="synonym">Epeira ventricosa</name>
    <dbReference type="NCBI Taxonomy" id="182803"/>
    <lineage>
        <taxon>Eukaryota</taxon>
        <taxon>Metazoa</taxon>
        <taxon>Ecdysozoa</taxon>
        <taxon>Arthropoda</taxon>
        <taxon>Chelicerata</taxon>
        <taxon>Arachnida</taxon>
        <taxon>Araneae</taxon>
        <taxon>Araneomorphae</taxon>
        <taxon>Entelegynae</taxon>
        <taxon>Araneoidea</taxon>
        <taxon>Araneidae</taxon>
        <taxon>Araneus</taxon>
    </lineage>
</organism>
<protein>
    <recommendedName>
        <fullName evidence="3">F-box domain-containing protein</fullName>
    </recommendedName>
</protein>